<dbReference type="AlphaFoldDB" id="A0A223I1B8"/>
<organism evidence="1 2">
    <name type="scientific">Thermoanaerobacterium thermosaccharolyticum</name>
    <name type="common">Clostridium thermosaccharolyticum</name>
    <dbReference type="NCBI Taxonomy" id="1517"/>
    <lineage>
        <taxon>Bacteria</taxon>
        <taxon>Bacillati</taxon>
        <taxon>Bacillota</taxon>
        <taxon>Clostridia</taxon>
        <taxon>Thermoanaerobacterales</taxon>
        <taxon>Thermoanaerobacteraceae</taxon>
        <taxon>Thermoanaerobacterium</taxon>
    </lineage>
</organism>
<name>A0A223I1B8_THETR</name>
<sequence>MRKSIDSLAAIVQQSFELDPFSSALFVFCNKSRDKRKGAKMVTGWIIAGAEKCS</sequence>
<accession>A0A223I1B8</accession>
<dbReference type="EMBL" id="CP016893">
    <property type="protein sequence ID" value="AST58295.1"/>
    <property type="molecule type" value="Genomic_DNA"/>
</dbReference>
<dbReference type="InterPro" id="IPR008878">
    <property type="entry name" value="Transposase_IS66_Orf2"/>
</dbReference>
<evidence type="ECO:0000313" key="1">
    <source>
        <dbReference type="EMBL" id="AST58295.1"/>
    </source>
</evidence>
<dbReference type="Proteomes" id="UP000214975">
    <property type="component" value="Chromosome"/>
</dbReference>
<gene>
    <name evidence="1" type="ORF">Thert_02394</name>
</gene>
<protein>
    <submittedName>
        <fullName evidence="1">Transposase</fullName>
    </submittedName>
</protein>
<proteinExistence type="predicted"/>
<dbReference type="Pfam" id="PF05717">
    <property type="entry name" value="TnpB_IS66"/>
    <property type="match status" value="1"/>
</dbReference>
<reference evidence="1 2" key="1">
    <citation type="submission" date="2016-08" db="EMBL/GenBank/DDBJ databases">
        <title>A novel genetic cassette of butanologenic Thermoanaerobacterium thermosaccharolyticum that directly convert cellulose to butanol.</title>
        <authorList>
            <person name="Li T."/>
            <person name="He J."/>
        </authorList>
    </citation>
    <scope>NUCLEOTIDE SEQUENCE [LARGE SCALE GENOMIC DNA]</scope>
    <source>
        <strain evidence="1 2">TG57</strain>
    </source>
</reference>
<evidence type="ECO:0000313" key="2">
    <source>
        <dbReference type="Proteomes" id="UP000214975"/>
    </source>
</evidence>